<accession>A0A975BLK2</accession>
<keyword evidence="2" id="KW-1185">Reference proteome</keyword>
<dbReference type="AlphaFoldDB" id="A0A975BLK2"/>
<name>A0A975BLK2_9BACT</name>
<protein>
    <submittedName>
        <fullName evidence="1">Uncharacterized protein</fullName>
    </submittedName>
</protein>
<reference evidence="1" key="1">
    <citation type="journal article" date="2021" name="Microb. Physiol.">
        <title>Proteogenomic Insights into the Physiology of Marine, Sulfate-Reducing, Filamentous Desulfonema limicola and Desulfonema magnum.</title>
        <authorList>
            <person name="Schnaars V."/>
            <person name="Wohlbrand L."/>
            <person name="Scheve S."/>
            <person name="Hinrichs C."/>
            <person name="Reinhardt R."/>
            <person name="Rabus R."/>
        </authorList>
    </citation>
    <scope>NUCLEOTIDE SEQUENCE</scope>
    <source>
        <strain evidence="1">4be13</strain>
    </source>
</reference>
<dbReference type="KEGG" id="dmm:dnm_036690"/>
<dbReference type="EMBL" id="CP061800">
    <property type="protein sequence ID" value="QTA87635.1"/>
    <property type="molecule type" value="Genomic_DNA"/>
</dbReference>
<organism evidence="1 2">
    <name type="scientific">Desulfonema magnum</name>
    <dbReference type="NCBI Taxonomy" id="45655"/>
    <lineage>
        <taxon>Bacteria</taxon>
        <taxon>Pseudomonadati</taxon>
        <taxon>Thermodesulfobacteriota</taxon>
        <taxon>Desulfobacteria</taxon>
        <taxon>Desulfobacterales</taxon>
        <taxon>Desulfococcaceae</taxon>
        <taxon>Desulfonema</taxon>
    </lineage>
</organism>
<proteinExistence type="predicted"/>
<evidence type="ECO:0000313" key="1">
    <source>
        <dbReference type="EMBL" id="QTA87635.1"/>
    </source>
</evidence>
<dbReference type="Proteomes" id="UP000663722">
    <property type="component" value="Chromosome"/>
</dbReference>
<dbReference type="RefSeq" id="WP_207682743.1">
    <property type="nucleotide sequence ID" value="NZ_CP061800.1"/>
</dbReference>
<sequence length="99" mass="11374">MNLETLLFQLHQHRESISENLDESLCKELVSHIKAVIRSGNLSNEFSFFCGKHLSQFVNAEKYFPGDKLSESDVETYANEIIEAVEQPDSEESHEDKDQ</sequence>
<gene>
    <name evidence="1" type="ORF">dnm_036690</name>
</gene>
<evidence type="ECO:0000313" key="2">
    <source>
        <dbReference type="Proteomes" id="UP000663722"/>
    </source>
</evidence>